<dbReference type="SUPFAM" id="SSF51445">
    <property type="entry name" value="(Trans)glycosidases"/>
    <property type="match status" value="1"/>
</dbReference>
<dbReference type="PANTHER" id="PTHR31490">
    <property type="entry name" value="GLYCOSYL HYDROLASE"/>
    <property type="match status" value="1"/>
</dbReference>
<comment type="catalytic activity">
    <reaction evidence="1 9">
        <text>Endohydrolysis of (1-&gt;4)-beta-D-xylosidic linkages in xylans.</text>
        <dbReference type="EC" id="3.2.1.8"/>
    </reaction>
</comment>
<organism evidence="11 12">
    <name type="scientific">Pedobacter frigiditerrae</name>
    <dbReference type="NCBI Taxonomy" id="2530452"/>
    <lineage>
        <taxon>Bacteria</taxon>
        <taxon>Pseudomonadati</taxon>
        <taxon>Bacteroidota</taxon>
        <taxon>Sphingobacteriia</taxon>
        <taxon>Sphingobacteriales</taxon>
        <taxon>Sphingobacteriaceae</taxon>
        <taxon>Pedobacter</taxon>
    </lineage>
</organism>
<evidence type="ECO:0000256" key="9">
    <source>
        <dbReference type="RuleBase" id="RU361174"/>
    </source>
</evidence>
<dbReference type="Proteomes" id="UP000292884">
    <property type="component" value="Unassembled WGS sequence"/>
</dbReference>
<dbReference type="InterPro" id="IPR044846">
    <property type="entry name" value="GH10"/>
</dbReference>
<keyword evidence="8 9" id="KW-0624">Polysaccharide degradation</keyword>
<keyword evidence="6 9" id="KW-0119">Carbohydrate metabolism</keyword>
<evidence type="ECO:0000256" key="8">
    <source>
        <dbReference type="ARBA" id="ARBA00023326"/>
    </source>
</evidence>
<name>A0A4R0MQ21_9SPHI</name>
<reference evidence="11 12" key="1">
    <citation type="submission" date="2019-02" db="EMBL/GenBank/DDBJ databases">
        <title>Pedobacter sp. RP-1-13 sp. nov., isolated from Arctic soil.</title>
        <authorList>
            <person name="Dahal R.H."/>
        </authorList>
    </citation>
    <scope>NUCLEOTIDE SEQUENCE [LARGE SCALE GENOMIC DNA]</scope>
    <source>
        <strain evidence="11 12">RP-1-13</strain>
    </source>
</reference>
<dbReference type="RefSeq" id="WP_131554818.1">
    <property type="nucleotide sequence ID" value="NZ_SJSK01000005.1"/>
</dbReference>
<dbReference type="InterPro" id="IPR017853">
    <property type="entry name" value="GH"/>
</dbReference>
<evidence type="ECO:0000256" key="5">
    <source>
        <dbReference type="ARBA" id="ARBA00022801"/>
    </source>
</evidence>
<dbReference type="EMBL" id="SJSK01000005">
    <property type="protein sequence ID" value="TCC88763.1"/>
    <property type="molecule type" value="Genomic_DNA"/>
</dbReference>
<dbReference type="PROSITE" id="PS51760">
    <property type="entry name" value="GH10_2"/>
    <property type="match status" value="1"/>
</dbReference>
<accession>A0A4R0MQ21</accession>
<protein>
    <recommendedName>
        <fullName evidence="9">Beta-xylanase</fullName>
        <ecNumber evidence="9">3.2.1.8</ecNumber>
    </recommendedName>
</protein>
<evidence type="ECO:0000256" key="3">
    <source>
        <dbReference type="ARBA" id="ARBA00022651"/>
    </source>
</evidence>
<dbReference type="EC" id="3.2.1.8" evidence="9"/>
<dbReference type="PANTHER" id="PTHR31490:SF88">
    <property type="entry name" value="BETA-XYLANASE"/>
    <property type="match status" value="1"/>
</dbReference>
<evidence type="ECO:0000256" key="7">
    <source>
        <dbReference type="ARBA" id="ARBA00023295"/>
    </source>
</evidence>
<dbReference type="InterPro" id="IPR001000">
    <property type="entry name" value="GH10_dom"/>
</dbReference>
<evidence type="ECO:0000256" key="2">
    <source>
        <dbReference type="ARBA" id="ARBA00007495"/>
    </source>
</evidence>
<evidence type="ECO:0000259" key="10">
    <source>
        <dbReference type="PROSITE" id="PS51760"/>
    </source>
</evidence>
<evidence type="ECO:0000256" key="6">
    <source>
        <dbReference type="ARBA" id="ARBA00023277"/>
    </source>
</evidence>
<evidence type="ECO:0000313" key="11">
    <source>
        <dbReference type="EMBL" id="TCC88763.1"/>
    </source>
</evidence>
<comment type="caution">
    <text evidence="11">The sequence shown here is derived from an EMBL/GenBank/DDBJ whole genome shotgun (WGS) entry which is preliminary data.</text>
</comment>
<dbReference type="Pfam" id="PF00331">
    <property type="entry name" value="Glyco_hydro_10"/>
    <property type="match status" value="1"/>
</dbReference>
<evidence type="ECO:0000256" key="1">
    <source>
        <dbReference type="ARBA" id="ARBA00000681"/>
    </source>
</evidence>
<proteinExistence type="inferred from homology"/>
<dbReference type="PRINTS" id="PR00134">
    <property type="entry name" value="GLHYDRLASE10"/>
</dbReference>
<keyword evidence="3" id="KW-0858">Xylan degradation</keyword>
<gene>
    <name evidence="11" type="ORF">EZ428_19220</name>
</gene>
<keyword evidence="7 9" id="KW-0326">Glycosidase</keyword>
<evidence type="ECO:0000313" key="12">
    <source>
        <dbReference type="Proteomes" id="UP000292884"/>
    </source>
</evidence>
<dbReference type="GO" id="GO:0031176">
    <property type="term" value="F:endo-1,4-beta-xylanase activity"/>
    <property type="evidence" value="ECO:0007669"/>
    <property type="project" value="UniProtKB-EC"/>
</dbReference>
<dbReference type="Gene3D" id="3.20.20.80">
    <property type="entry name" value="Glycosidases"/>
    <property type="match status" value="1"/>
</dbReference>
<dbReference type="GO" id="GO:0045493">
    <property type="term" value="P:xylan catabolic process"/>
    <property type="evidence" value="ECO:0007669"/>
    <property type="project" value="UniProtKB-KW"/>
</dbReference>
<keyword evidence="4" id="KW-0732">Signal</keyword>
<dbReference type="SMART" id="SM00633">
    <property type="entry name" value="Glyco_10"/>
    <property type="match status" value="1"/>
</dbReference>
<sequence>MKIKFIIAGLFIITALTKVHGQKNQVLQKELIALKPVDAFPLDAAINYKFNDGNKDKQASVFSVKKSENGSPVFTAEIFSPTNSHYNIQSSWLNGKPIKKGDVMLARLSVRSIYAKQESGEAVLYFYVQQANPPQEKSIMIELSVGPEWKTIDIPFKALNDMPVGAGSICISHGSLVQKVEISDIQLLNFENNVALEKLPTTKFSYVGREANAEWRQKALKRIEEIRTAPLNIQVIDANGIPLKGASVTARLVDPEFIFGTAATVSYMYKKDNQSVQYLDSLKALFNAVTIDNNLKWPGWRDNKKREQTKIAIKWIEENKLRLRGHNLVWPGKKFTPDFFSRQKDFGLGFTDSIRNHIQEIVSFTKGKVYGWDVINEMMHETDYFKVMPRSQAVEWFKQAKSIDPAAMLYLNEYSMLNSVASLRNIDKFLALIDELKKGGAPVEAIGIQGHVGRQPRDPAQVITDLDKFNDLGLPIQITEFDVNTPDEDLQADYTRDFLIACYSHHLVTGFTMWGFWEPAHWKPDAAMYRKNWTPKPNAGVWRDLVLKQWRTNINKITNSQGEISDRGHFGLYEITVTKDSKTVKVPYQLNKTSKPVRIEL</sequence>
<keyword evidence="5 9" id="KW-0378">Hydrolase</keyword>
<feature type="domain" description="GH10" evidence="10">
    <location>
        <begin position="259"/>
        <end position="545"/>
    </location>
</feature>
<dbReference type="OrthoDB" id="9809277at2"/>
<dbReference type="AlphaFoldDB" id="A0A4R0MQ21"/>
<evidence type="ECO:0000256" key="4">
    <source>
        <dbReference type="ARBA" id="ARBA00022729"/>
    </source>
</evidence>
<comment type="similarity">
    <text evidence="2 9">Belongs to the glycosyl hydrolase 10 (cellulase F) family.</text>
</comment>
<keyword evidence="12" id="KW-1185">Reference proteome</keyword>